<organism evidence="1 2">
    <name type="scientific">Canariomyces notabilis</name>
    <dbReference type="NCBI Taxonomy" id="2074819"/>
    <lineage>
        <taxon>Eukaryota</taxon>
        <taxon>Fungi</taxon>
        <taxon>Dikarya</taxon>
        <taxon>Ascomycota</taxon>
        <taxon>Pezizomycotina</taxon>
        <taxon>Sordariomycetes</taxon>
        <taxon>Sordariomycetidae</taxon>
        <taxon>Sordariales</taxon>
        <taxon>Chaetomiaceae</taxon>
        <taxon>Canariomyces</taxon>
    </lineage>
</organism>
<dbReference type="RefSeq" id="XP_064670090.1">
    <property type="nucleotide sequence ID" value="XM_064819410.1"/>
</dbReference>
<dbReference type="EMBL" id="MU853342">
    <property type="protein sequence ID" value="KAK4112520.1"/>
    <property type="molecule type" value="Genomic_DNA"/>
</dbReference>
<sequence>MAFRTQPRRSKHGVVMHVLSPDSAPRMDFKTSSQPDETERRRCQRLLSWCSGNPLSTSPAARGSDSKFFVLALGRGGPNCHPRVRDPSCMICRPQQCCILLKEVVARGQKPRICLTWHSSWFQANIKSQCPKSKEAMRILDFEPDRVFSTGAES</sequence>
<gene>
    <name evidence="1" type="ORF">N656DRAFT_93976</name>
</gene>
<reference evidence="1" key="2">
    <citation type="submission" date="2023-05" db="EMBL/GenBank/DDBJ databases">
        <authorList>
            <consortium name="Lawrence Berkeley National Laboratory"/>
            <person name="Steindorff A."/>
            <person name="Hensen N."/>
            <person name="Bonometti L."/>
            <person name="Westerberg I."/>
            <person name="Brannstrom I.O."/>
            <person name="Guillou S."/>
            <person name="Cros-Aarteil S."/>
            <person name="Calhoun S."/>
            <person name="Haridas S."/>
            <person name="Kuo A."/>
            <person name="Mondo S."/>
            <person name="Pangilinan J."/>
            <person name="Riley R."/>
            <person name="Labutti K."/>
            <person name="Andreopoulos B."/>
            <person name="Lipzen A."/>
            <person name="Chen C."/>
            <person name="Yanf M."/>
            <person name="Daum C."/>
            <person name="Ng V."/>
            <person name="Clum A."/>
            <person name="Ohm R."/>
            <person name="Martin F."/>
            <person name="Silar P."/>
            <person name="Natvig D."/>
            <person name="Lalanne C."/>
            <person name="Gautier V."/>
            <person name="Ament-Velasquez S.L."/>
            <person name="Kruys A."/>
            <person name="Hutchinson M.I."/>
            <person name="Powell A.J."/>
            <person name="Barry K."/>
            <person name="Miller A.N."/>
            <person name="Grigoriev I.V."/>
            <person name="Debuchy R."/>
            <person name="Gladieux P."/>
            <person name="Thoren M.H."/>
            <person name="Johannesson H."/>
        </authorList>
    </citation>
    <scope>NUCLEOTIDE SEQUENCE</scope>
    <source>
        <strain evidence="1">CBS 508.74</strain>
    </source>
</reference>
<dbReference type="GeneID" id="89943536"/>
<comment type="caution">
    <text evidence="1">The sequence shown here is derived from an EMBL/GenBank/DDBJ whole genome shotgun (WGS) entry which is preliminary data.</text>
</comment>
<evidence type="ECO:0000313" key="2">
    <source>
        <dbReference type="Proteomes" id="UP001302812"/>
    </source>
</evidence>
<accession>A0AAN6YS17</accession>
<evidence type="ECO:0000313" key="1">
    <source>
        <dbReference type="EMBL" id="KAK4112520.1"/>
    </source>
</evidence>
<name>A0AAN6YS17_9PEZI</name>
<protein>
    <submittedName>
        <fullName evidence="1">Uncharacterized protein</fullName>
    </submittedName>
</protein>
<proteinExistence type="predicted"/>
<dbReference type="AlphaFoldDB" id="A0AAN6YS17"/>
<keyword evidence="2" id="KW-1185">Reference proteome</keyword>
<reference evidence="1" key="1">
    <citation type="journal article" date="2023" name="Mol. Phylogenet. Evol.">
        <title>Genome-scale phylogeny and comparative genomics of the fungal order Sordariales.</title>
        <authorList>
            <person name="Hensen N."/>
            <person name="Bonometti L."/>
            <person name="Westerberg I."/>
            <person name="Brannstrom I.O."/>
            <person name="Guillou S."/>
            <person name="Cros-Aarteil S."/>
            <person name="Calhoun S."/>
            <person name="Haridas S."/>
            <person name="Kuo A."/>
            <person name="Mondo S."/>
            <person name="Pangilinan J."/>
            <person name="Riley R."/>
            <person name="LaButti K."/>
            <person name="Andreopoulos B."/>
            <person name="Lipzen A."/>
            <person name="Chen C."/>
            <person name="Yan M."/>
            <person name="Daum C."/>
            <person name="Ng V."/>
            <person name="Clum A."/>
            <person name="Steindorff A."/>
            <person name="Ohm R.A."/>
            <person name="Martin F."/>
            <person name="Silar P."/>
            <person name="Natvig D.O."/>
            <person name="Lalanne C."/>
            <person name="Gautier V."/>
            <person name="Ament-Velasquez S.L."/>
            <person name="Kruys A."/>
            <person name="Hutchinson M.I."/>
            <person name="Powell A.J."/>
            <person name="Barry K."/>
            <person name="Miller A.N."/>
            <person name="Grigoriev I.V."/>
            <person name="Debuchy R."/>
            <person name="Gladieux P."/>
            <person name="Hiltunen Thoren M."/>
            <person name="Johannesson H."/>
        </authorList>
    </citation>
    <scope>NUCLEOTIDE SEQUENCE</scope>
    <source>
        <strain evidence="1">CBS 508.74</strain>
    </source>
</reference>
<dbReference type="Proteomes" id="UP001302812">
    <property type="component" value="Unassembled WGS sequence"/>
</dbReference>